<dbReference type="InterPro" id="IPR006224">
    <property type="entry name" value="PsdUridine_synth_RluA-like_CS"/>
</dbReference>
<dbReference type="FunFam" id="3.30.2350.10:FF:000006">
    <property type="entry name" value="Pseudouridine synthase"/>
    <property type="match status" value="1"/>
</dbReference>
<dbReference type="InterPro" id="IPR036986">
    <property type="entry name" value="S4_RNA-bd_sf"/>
</dbReference>
<comment type="similarity">
    <text evidence="1 6">Belongs to the pseudouridine synthase RluA family.</text>
</comment>
<dbReference type="PANTHER" id="PTHR21600:SF44">
    <property type="entry name" value="RIBOSOMAL LARGE SUBUNIT PSEUDOURIDINE SYNTHASE D"/>
    <property type="match status" value="1"/>
</dbReference>
<evidence type="ECO:0000256" key="2">
    <source>
        <dbReference type="ARBA" id="ARBA00022884"/>
    </source>
</evidence>
<dbReference type="SUPFAM" id="SSF55120">
    <property type="entry name" value="Pseudouridine synthase"/>
    <property type="match status" value="1"/>
</dbReference>
<dbReference type="GO" id="GO:0000455">
    <property type="term" value="P:enzyme-directed rRNA pseudouridine synthesis"/>
    <property type="evidence" value="ECO:0007669"/>
    <property type="project" value="TreeGrafter"/>
</dbReference>
<dbReference type="Pfam" id="PF00849">
    <property type="entry name" value="PseudoU_synth_2"/>
    <property type="match status" value="1"/>
</dbReference>
<protein>
    <recommendedName>
        <fullName evidence="6">Pseudouridine synthase</fullName>
        <ecNumber evidence="6">5.4.99.-</ecNumber>
    </recommendedName>
</protein>
<evidence type="ECO:0000256" key="5">
    <source>
        <dbReference type="PROSITE-ProRule" id="PRU00182"/>
    </source>
</evidence>
<sequence length="339" mass="39197">MVRVGRYYEIYRLEVENFPEFTRIDEYLYDRFPKYTLEAIQECIKSSKILINGEHVPLNHELTSGDRITALLDKDPYTFDIVPQNIPLEKVYEDNTLLVVNKPAGMVVHPGHNNETGTLVNSLTFHYDDLPSNHNGSDKPGIVHRIDKDTSGLLVIAKTDRAMESLASQFFDHSIERTYYALVWGNLEKDSGTIEWNVGRSHDNKRLRVVYEDGMDGKPAITHYKVIRRYGYLTLVRCNLETGRTHQIRVHMKHLGHTLFGDVVYGGNHILVQNGNQAYYDLIHKCLKIMPRQALHAKSLGFEHPANKKFLYFEQALPDDFQKVIQLWEAFIQTHKQEG</sequence>
<dbReference type="PANTHER" id="PTHR21600">
    <property type="entry name" value="MITOCHONDRIAL RNA PSEUDOURIDINE SYNTHASE"/>
    <property type="match status" value="1"/>
</dbReference>
<comment type="caution">
    <text evidence="8">The sequence shown here is derived from an EMBL/GenBank/DDBJ whole genome shotgun (WGS) entry which is preliminary data.</text>
</comment>
<keyword evidence="2 5" id="KW-0694">RNA-binding</keyword>
<proteinExistence type="inferred from homology"/>
<comment type="function">
    <text evidence="6">Responsible for synthesis of pseudouridine from uracil.</text>
</comment>
<evidence type="ECO:0000256" key="1">
    <source>
        <dbReference type="ARBA" id="ARBA00010876"/>
    </source>
</evidence>
<dbReference type="CDD" id="cd02869">
    <property type="entry name" value="PseudoU_synth_RluA_like"/>
    <property type="match status" value="1"/>
</dbReference>
<evidence type="ECO:0000313" key="9">
    <source>
        <dbReference type="Proteomes" id="UP001403385"/>
    </source>
</evidence>
<evidence type="ECO:0000313" key="8">
    <source>
        <dbReference type="EMBL" id="MEN7548347.1"/>
    </source>
</evidence>
<dbReference type="EMBL" id="JBDKWZ010000005">
    <property type="protein sequence ID" value="MEN7548347.1"/>
    <property type="molecule type" value="Genomic_DNA"/>
</dbReference>
<dbReference type="AlphaFoldDB" id="A0AAW9S483"/>
<comment type="catalytic activity">
    <reaction evidence="6">
        <text>a uridine in RNA = a pseudouridine in RNA</text>
        <dbReference type="Rhea" id="RHEA:48348"/>
        <dbReference type="Rhea" id="RHEA-COMP:12068"/>
        <dbReference type="Rhea" id="RHEA-COMP:12069"/>
        <dbReference type="ChEBI" id="CHEBI:65314"/>
        <dbReference type="ChEBI" id="CHEBI:65315"/>
    </reaction>
</comment>
<evidence type="ECO:0000256" key="6">
    <source>
        <dbReference type="RuleBase" id="RU362028"/>
    </source>
</evidence>
<keyword evidence="9" id="KW-1185">Reference proteome</keyword>
<feature type="domain" description="Pseudouridine synthase RsuA/RluA-like" evidence="7">
    <location>
        <begin position="97"/>
        <end position="254"/>
    </location>
</feature>
<dbReference type="InterPro" id="IPR006145">
    <property type="entry name" value="PsdUridine_synth_RsuA/RluA"/>
</dbReference>
<dbReference type="Gene3D" id="3.10.290.10">
    <property type="entry name" value="RNA-binding S4 domain"/>
    <property type="match status" value="1"/>
</dbReference>
<dbReference type="SUPFAM" id="SSF55174">
    <property type="entry name" value="Alpha-L RNA-binding motif"/>
    <property type="match status" value="1"/>
</dbReference>
<evidence type="ECO:0000256" key="4">
    <source>
        <dbReference type="PIRSR" id="PIRSR606225-1"/>
    </source>
</evidence>
<dbReference type="GO" id="GO:0140098">
    <property type="term" value="F:catalytic activity, acting on RNA"/>
    <property type="evidence" value="ECO:0007669"/>
    <property type="project" value="UniProtKB-ARBA"/>
</dbReference>
<evidence type="ECO:0000259" key="7">
    <source>
        <dbReference type="Pfam" id="PF00849"/>
    </source>
</evidence>
<organism evidence="8 9">
    <name type="scientific">Rapidithrix thailandica</name>
    <dbReference type="NCBI Taxonomy" id="413964"/>
    <lineage>
        <taxon>Bacteria</taxon>
        <taxon>Pseudomonadati</taxon>
        <taxon>Bacteroidota</taxon>
        <taxon>Cytophagia</taxon>
        <taxon>Cytophagales</taxon>
        <taxon>Flammeovirgaceae</taxon>
        <taxon>Rapidithrix</taxon>
    </lineage>
</organism>
<gene>
    <name evidence="8" type="ORF">AAG747_10540</name>
</gene>
<evidence type="ECO:0000256" key="3">
    <source>
        <dbReference type="ARBA" id="ARBA00023235"/>
    </source>
</evidence>
<dbReference type="InterPro" id="IPR020103">
    <property type="entry name" value="PsdUridine_synth_cat_dom_sf"/>
</dbReference>
<keyword evidence="3 6" id="KW-0413">Isomerase</keyword>
<feature type="active site" evidence="4">
    <location>
        <position position="147"/>
    </location>
</feature>
<dbReference type="InterPro" id="IPR006225">
    <property type="entry name" value="PsdUridine_synth_RluC/D"/>
</dbReference>
<dbReference type="RefSeq" id="WP_346821126.1">
    <property type="nucleotide sequence ID" value="NZ_JBDKWZ010000005.1"/>
</dbReference>
<dbReference type="GO" id="GO:0009982">
    <property type="term" value="F:pseudouridine synthase activity"/>
    <property type="evidence" value="ECO:0007669"/>
    <property type="project" value="InterPro"/>
</dbReference>
<dbReference type="CDD" id="cd00165">
    <property type="entry name" value="S4"/>
    <property type="match status" value="1"/>
</dbReference>
<dbReference type="InterPro" id="IPR050188">
    <property type="entry name" value="RluA_PseudoU_synthase"/>
</dbReference>
<dbReference type="NCBIfam" id="TIGR00005">
    <property type="entry name" value="rluA_subfam"/>
    <property type="match status" value="1"/>
</dbReference>
<dbReference type="Proteomes" id="UP001403385">
    <property type="component" value="Unassembled WGS sequence"/>
</dbReference>
<accession>A0AAW9S483</accession>
<name>A0AAW9S483_9BACT</name>
<dbReference type="Gene3D" id="3.30.2350.10">
    <property type="entry name" value="Pseudouridine synthase"/>
    <property type="match status" value="1"/>
</dbReference>
<dbReference type="PROSITE" id="PS50889">
    <property type="entry name" value="S4"/>
    <property type="match status" value="1"/>
</dbReference>
<dbReference type="PROSITE" id="PS01129">
    <property type="entry name" value="PSI_RLU"/>
    <property type="match status" value="1"/>
</dbReference>
<dbReference type="GO" id="GO:0003723">
    <property type="term" value="F:RNA binding"/>
    <property type="evidence" value="ECO:0007669"/>
    <property type="project" value="UniProtKB-KW"/>
</dbReference>
<dbReference type="EC" id="5.4.99.-" evidence="6"/>
<reference evidence="8 9" key="1">
    <citation type="submission" date="2024-04" db="EMBL/GenBank/DDBJ databases">
        <title>Novel genus in family Flammeovirgaceae.</title>
        <authorList>
            <person name="Nguyen T.H."/>
            <person name="Vuong T.Q."/>
            <person name="Le H."/>
            <person name="Kim S.-G."/>
        </authorList>
    </citation>
    <scope>NUCLEOTIDE SEQUENCE [LARGE SCALE GENOMIC DNA]</scope>
    <source>
        <strain evidence="8 9">JCM 23209</strain>
    </source>
</reference>